<evidence type="ECO:0000256" key="3">
    <source>
        <dbReference type="ARBA" id="ARBA00022692"/>
    </source>
</evidence>
<feature type="transmembrane region" description="Helical" evidence="6">
    <location>
        <begin position="20"/>
        <end position="46"/>
    </location>
</feature>
<accession>A0A560IB28</accession>
<evidence type="ECO:0000256" key="2">
    <source>
        <dbReference type="ARBA" id="ARBA00022475"/>
    </source>
</evidence>
<feature type="transmembrane region" description="Helical" evidence="6">
    <location>
        <begin position="294"/>
        <end position="318"/>
    </location>
</feature>
<dbReference type="PANTHER" id="PTHR30482">
    <property type="entry name" value="HIGH-AFFINITY BRANCHED-CHAIN AMINO ACID TRANSPORT SYSTEM PERMEASE"/>
    <property type="match status" value="1"/>
</dbReference>
<keyword evidence="3 6" id="KW-0812">Transmembrane</keyword>
<dbReference type="CDD" id="cd06581">
    <property type="entry name" value="TM_PBP1_LivM_like"/>
    <property type="match status" value="1"/>
</dbReference>
<dbReference type="GO" id="GO:0005886">
    <property type="term" value="C:plasma membrane"/>
    <property type="evidence" value="ECO:0007669"/>
    <property type="project" value="UniProtKB-SubCell"/>
</dbReference>
<evidence type="ECO:0000313" key="8">
    <source>
        <dbReference type="Proteomes" id="UP000318050"/>
    </source>
</evidence>
<feature type="transmembrane region" description="Helical" evidence="6">
    <location>
        <begin position="330"/>
        <end position="355"/>
    </location>
</feature>
<evidence type="ECO:0000256" key="5">
    <source>
        <dbReference type="ARBA" id="ARBA00023136"/>
    </source>
</evidence>
<keyword evidence="4 6" id="KW-1133">Transmembrane helix</keyword>
<dbReference type="Pfam" id="PF02653">
    <property type="entry name" value="BPD_transp_2"/>
    <property type="match status" value="1"/>
</dbReference>
<dbReference type="GO" id="GO:0015658">
    <property type="term" value="F:branched-chain amino acid transmembrane transporter activity"/>
    <property type="evidence" value="ECO:0007669"/>
    <property type="project" value="InterPro"/>
</dbReference>
<feature type="transmembrane region" description="Helical" evidence="6">
    <location>
        <begin position="158"/>
        <end position="176"/>
    </location>
</feature>
<dbReference type="InterPro" id="IPR043428">
    <property type="entry name" value="LivM-like"/>
</dbReference>
<gene>
    <name evidence="7" type="ORF">FBZ92_11236</name>
</gene>
<sequence>MKEDGMDMSLRKNTPLSGPLAGIAIGRPMALSLAVVALGVLAPWLVSAYELNLLARFLAMALLAMGLVLVWGQGGVLSLGQGVFFGLGGYAIAMHMKLAALGDGELPDFMVWSGLDALPWWWVPFKSPLVAVLGVVLVPGAMAALFSWAVFRRRVGGVYFALITQALALAFATLLISQQPSTGGFNGLTDFQTLMGVELGTPAAAHGLYWLTLALVVGVFVALRALMASRYGLLLRAIRDGENRIRFLGYDPTPFKVLAFTIGAVLAGLAGALFTLHAGVVSPALVGVVPSIEMVIWVAVGGRNSLAGAIAGTLAVNLAKDGVSSAFPDLWLYALGLVFVLVVTLLPGGLAGLVADAGAAGWGKRLKTLIIGEAK</sequence>
<feature type="transmembrane region" description="Helical" evidence="6">
    <location>
        <begin position="53"/>
        <end position="71"/>
    </location>
</feature>
<dbReference type="InterPro" id="IPR017778">
    <property type="entry name" value="ABC_transptr_urea_perm_UrtC"/>
</dbReference>
<organism evidence="7 8">
    <name type="scientific">Nitrospirillum amazonense</name>
    <dbReference type="NCBI Taxonomy" id="28077"/>
    <lineage>
        <taxon>Bacteria</taxon>
        <taxon>Pseudomonadati</taxon>
        <taxon>Pseudomonadota</taxon>
        <taxon>Alphaproteobacteria</taxon>
        <taxon>Rhodospirillales</taxon>
        <taxon>Azospirillaceae</taxon>
        <taxon>Nitrospirillum</taxon>
    </lineage>
</organism>
<dbReference type="AlphaFoldDB" id="A0A560IB28"/>
<reference evidence="7 8" key="1">
    <citation type="submission" date="2019-06" db="EMBL/GenBank/DDBJ databases">
        <title>Genomic Encyclopedia of Type Strains, Phase IV (KMG-V): Genome sequencing to study the core and pangenomes of soil and plant-associated prokaryotes.</title>
        <authorList>
            <person name="Whitman W."/>
        </authorList>
    </citation>
    <scope>NUCLEOTIDE SEQUENCE [LARGE SCALE GENOMIC DNA]</scope>
    <source>
        <strain evidence="7 8">BR 11140</strain>
    </source>
</reference>
<name>A0A560IB28_9PROT</name>
<keyword evidence="5 6" id="KW-0472">Membrane</keyword>
<dbReference type="Proteomes" id="UP000318050">
    <property type="component" value="Unassembled WGS sequence"/>
</dbReference>
<evidence type="ECO:0000313" key="7">
    <source>
        <dbReference type="EMBL" id="TWB56247.1"/>
    </source>
</evidence>
<dbReference type="NCBIfam" id="TIGR03408">
    <property type="entry name" value="urea_trans_UrtC"/>
    <property type="match status" value="1"/>
</dbReference>
<evidence type="ECO:0000256" key="6">
    <source>
        <dbReference type="SAM" id="Phobius"/>
    </source>
</evidence>
<protein>
    <submittedName>
        <fullName evidence="7">Urea transport system permease protein</fullName>
    </submittedName>
</protein>
<feature type="transmembrane region" description="Helical" evidence="6">
    <location>
        <begin position="208"/>
        <end position="233"/>
    </location>
</feature>
<feature type="transmembrane region" description="Helical" evidence="6">
    <location>
        <begin position="254"/>
        <end position="274"/>
    </location>
</feature>
<dbReference type="EMBL" id="VITT01000012">
    <property type="protein sequence ID" value="TWB56247.1"/>
    <property type="molecule type" value="Genomic_DNA"/>
</dbReference>
<dbReference type="InterPro" id="IPR001851">
    <property type="entry name" value="ABC_transp_permease"/>
</dbReference>
<keyword evidence="2" id="KW-1003">Cell membrane</keyword>
<comment type="subcellular location">
    <subcellularLocation>
        <location evidence="1">Cell membrane</location>
        <topology evidence="1">Multi-pass membrane protein</topology>
    </subcellularLocation>
</comment>
<evidence type="ECO:0000256" key="4">
    <source>
        <dbReference type="ARBA" id="ARBA00022989"/>
    </source>
</evidence>
<dbReference type="PANTHER" id="PTHR30482:SF4">
    <property type="entry name" value="SLR1201 PROTEIN"/>
    <property type="match status" value="1"/>
</dbReference>
<feature type="transmembrane region" description="Helical" evidence="6">
    <location>
        <begin position="129"/>
        <end position="151"/>
    </location>
</feature>
<evidence type="ECO:0000256" key="1">
    <source>
        <dbReference type="ARBA" id="ARBA00004651"/>
    </source>
</evidence>
<comment type="caution">
    <text evidence="7">The sequence shown here is derived from an EMBL/GenBank/DDBJ whole genome shotgun (WGS) entry which is preliminary data.</text>
</comment>
<proteinExistence type="predicted"/>